<accession>A0A1H5VVD0</accession>
<evidence type="ECO:0000313" key="3">
    <source>
        <dbReference type="EMBL" id="SEF91222.1"/>
    </source>
</evidence>
<dbReference type="Gene3D" id="3.40.190.10">
    <property type="entry name" value="Periplasmic binding protein-like II"/>
    <property type="match status" value="3"/>
</dbReference>
<dbReference type="Proteomes" id="UP000236731">
    <property type="component" value="Unassembled WGS sequence"/>
</dbReference>
<keyword evidence="1" id="KW-0732">Signal</keyword>
<feature type="domain" description="PBP" evidence="2">
    <location>
        <begin position="47"/>
        <end position="286"/>
    </location>
</feature>
<name>A0A1H5VVD0_9SPHI</name>
<dbReference type="Pfam" id="PF12849">
    <property type="entry name" value="PBP_like_2"/>
    <property type="match status" value="1"/>
</dbReference>
<evidence type="ECO:0000259" key="2">
    <source>
        <dbReference type="Pfam" id="PF12849"/>
    </source>
</evidence>
<dbReference type="PROSITE" id="PS51257">
    <property type="entry name" value="PROKAR_LIPOPROTEIN"/>
    <property type="match status" value="1"/>
</dbReference>
<dbReference type="RefSeq" id="WP_103905611.1">
    <property type="nucleotide sequence ID" value="NZ_CP049246.1"/>
</dbReference>
<dbReference type="InterPro" id="IPR024370">
    <property type="entry name" value="PBP_domain"/>
</dbReference>
<dbReference type="PANTHER" id="PTHR30570">
    <property type="entry name" value="PERIPLASMIC PHOSPHATE BINDING COMPONENT OF PHOSPHATE ABC TRANSPORTER"/>
    <property type="match status" value="1"/>
</dbReference>
<reference evidence="4" key="1">
    <citation type="submission" date="2016-10" db="EMBL/GenBank/DDBJ databases">
        <authorList>
            <person name="Varghese N."/>
            <person name="Submissions S."/>
        </authorList>
    </citation>
    <scope>NUCLEOTIDE SEQUENCE [LARGE SCALE GENOMIC DNA]</scope>
    <source>
        <strain evidence="4">DSM 22361</strain>
    </source>
</reference>
<organism evidence="3 4">
    <name type="scientific">Sphingobacterium lactis</name>
    <dbReference type="NCBI Taxonomy" id="797291"/>
    <lineage>
        <taxon>Bacteria</taxon>
        <taxon>Pseudomonadati</taxon>
        <taxon>Bacteroidota</taxon>
        <taxon>Sphingobacteriia</taxon>
        <taxon>Sphingobacteriales</taxon>
        <taxon>Sphingobacteriaceae</taxon>
        <taxon>Sphingobacterium</taxon>
    </lineage>
</organism>
<evidence type="ECO:0000256" key="1">
    <source>
        <dbReference type="ARBA" id="ARBA00022729"/>
    </source>
</evidence>
<dbReference type="EMBL" id="FNUT01000003">
    <property type="protein sequence ID" value="SEF91222.1"/>
    <property type="molecule type" value="Genomic_DNA"/>
</dbReference>
<evidence type="ECO:0000313" key="4">
    <source>
        <dbReference type="Proteomes" id="UP000236731"/>
    </source>
</evidence>
<keyword evidence="4" id="KW-1185">Reference proteome</keyword>
<dbReference type="SUPFAM" id="SSF53850">
    <property type="entry name" value="Periplasmic binding protein-like II"/>
    <property type="match status" value="1"/>
</dbReference>
<gene>
    <name evidence="3" type="ORF">SAMN05421877_103248</name>
</gene>
<sequence length="315" mass="34654">MKVKFFEYLILIAILAFVASCARGPERSGDGQDTTANAGRGGQLLTGEATIIVDEAALPIVNEQIEVYKTSYEGSNINVLALPEREAINALIQGKGSIAILARELSTEESAGFNKRKIKPRVFPIYHDGVVFVNNITAPDTAIDVKTLTSVLKGESDAYTLVFDNLNSSTVRRVKELTKVARISGRSVKPQKTSKEVFEQLLSDPKSIGVVSYGQYLEYRRLFGEENKIRILSLQSLKDGKELGYFKPSQSTFATDEYPLETNFYVLNYQPNMGLGIGFSAFLTGDRGQRIVLKSGLLPATMPGREIIIRDGNVN</sequence>
<proteinExistence type="predicted"/>
<protein>
    <submittedName>
        <fullName evidence="3">Phosphate transport system substrate-binding protein</fullName>
    </submittedName>
</protein>
<dbReference type="AlphaFoldDB" id="A0A1H5VVD0"/>
<dbReference type="OrthoDB" id="1450880at2"/>
<dbReference type="InterPro" id="IPR050811">
    <property type="entry name" value="Phosphate_ABC_transporter"/>
</dbReference>
<dbReference type="PANTHER" id="PTHR30570:SF1">
    <property type="entry name" value="PHOSPHATE-BINDING PROTEIN PSTS"/>
    <property type="match status" value="1"/>
</dbReference>